<dbReference type="Pfam" id="PF05653">
    <property type="entry name" value="Mg_trans_NIPA"/>
    <property type="match status" value="1"/>
</dbReference>
<evidence type="ECO:0000313" key="6">
    <source>
        <dbReference type="EMBL" id="KXN65320.1"/>
    </source>
</evidence>
<accession>A0A137NRK8</accession>
<dbReference type="Proteomes" id="UP000070444">
    <property type="component" value="Unassembled WGS sequence"/>
</dbReference>
<dbReference type="OrthoDB" id="165382at2759"/>
<name>A0A137NRK8_CONC2</name>
<feature type="transmembrane region" description="Helical" evidence="5">
    <location>
        <begin position="59"/>
        <end position="77"/>
    </location>
</feature>
<dbReference type="STRING" id="796925.A0A137NRK8"/>
<feature type="transmembrane region" description="Helical" evidence="5">
    <location>
        <begin position="124"/>
        <end position="142"/>
    </location>
</feature>
<evidence type="ECO:0000256" key="1">
    <source>
        <dbReference type="ARBA" id="ARBA00004141"/>
    </source>
</evidence>
<feature type="transmembrane region" description="Helical" evidence="5">
    <location>
        <begin position="162"/>
        <end position="180"/>
    </location>
</feature>
<keyword evidence="2 5" id="KW-0812">Transmembrane</keyword>
<dbReference type="SUPFAM" id="SSF103481">
    <property type="entry name" value="Multidrug resistance efflux transporter EmrE"/>
    <property type="match status" value="1"/>
</dbReference>
<feature type="transmembrane region" description="Helical" evidence="5">
    <location>
        <begin position="218"/>
        <end position="240"/>
    </location>
</feature>
<feature type="transmembrane region" description="Helical" evidence="5">
    <location>
        <begin position="89"/>
        <end position="112"/>
    </location>
</feature>
<organism evidence="6 7">
    <name type="scientific">Conidiobolus coronatus (strain ATCC 28846 / CBS 209.66 / NRRL 28638)</name>
    <name type="common">Delacroixia coronata</name>
    <dbReference type="NCBI Taxonomy" id="796925"/>
    <lineage>
        <taxon>Eukaryota</taxon>
        <taxon>Fungi</taxon>
        <taxon>Fungi incertae sedis</taxon>
        <taxon>Zoopagomycota</taxon>
        <taxon>Entomophthoromycotina</taxon>
        <taxon>Entomophthoromycetes</taxon>
        <taxon>Entomophthorales</taxon>
        <taxon>Ancylistaceae</taxon>
        <taxon>Conidiobolus</taxon>
    </lineage>
</organism>
<dbReference type="GO" id="GO:0015095">
    <property type="term" value="F:magnesium ion transmembrane transporter activity"/>
    <property type="evidence" value="ECO:0007669"/>
    <property type="project" value="InterPro"/>
</dbReference>
<evidence type="ECO:0000313" key="7">
    <source>
        <dbReference type="Proteomes" id="UP000070444"/>
    </source>
</evidence>
<evidence type="ECO:0000256" key="2">
    <source>
        <dbReference type="ARBA" id="ARBA00022692"/>
    </source>
</evidence>
<dbReference type="PANTHER" id="PTHR12570">
    <property type="match status" value="1"/>
</dbReference>
<dbReference type="AlphaFoldDB" id="A0A137NRK8"/>
<keyword evidence="4 5" id="KW-0472">Membrane</keyword>
<comment type="subcellular location">
    <subcellularLocation>
        <location evidence="1">Membrane</location>
        <topology evidence="1">Multi-pass membrane protein</topology>
    </subcellularLocation>
</comment>
<dbReference type="GO" id="GO:0016020">
    <property type="term" value="C:membrane"/>
    <property type="evidence" value="ECO:0007669"/>
    <property type="project" value="UniProtKB-SubCell"/>
</dbReference>
<dbReference type="OMA" id="NTAAYAF"/>
<feature type="transmembrane region" description="Helical" evidence="5">
    <location>
        <begin position="192"/>
        <end position="212"/>
    </location>
</feature>
<feature type="transmembrane region" description="Helical" evidence="5">
    <location>
        <begin position="20"/>
        <end position="50"/>
    </location>
</feature>
<reference evidence="6 7" key="1">
    <citation type="journal article" date="2015" name="Genome Biol. Evol.">
        <title>Phylogenomic analyses indicate that early fungi evolved digesting cell walls of algal ancestors of land plants.</title>
        <authorList>
            <person name="Chang Y."/>
            <person name="Wang S."/>
            <person name="Sekimoto S."/>
            <person name="Aerts A.L."/>
            <person name="Choi C."/>
            <person name="Clum A."/>
            <person name="LaButti K.M."/>
            <person name="Lindquist E.A."/>
            <person name="Yee Ngan C."/>
            <person name="Ohm R.A."/>
            <person name="Salamov A.A."/>
            <person name="Grigoriev I.V."/>
            <person name="Spatafora J.W."/>
            <person name="Berbee M.L."/>
        </authorList>
    </citation>
    <scope>NUCLEOTIDE SEQUENCE [LARGE SCALE GENOMIC DNA]</scope>
    <source>
        <strain evidence="6 7">NRRL 28638</strain>
    </source>
</reference>
<proteinExistence type="predicted"/>
<gene>
    <name evidence="6" type="ORF">CONCODRAFT_44571</name>
</gene>
<evidence type="ECO:0000256" key="3">
    <source>
        <dbReference type="ARBA" id="ARBA00022989"/>
    </source>
</evidence>
<protein>
    <submittedName>
        <fullName evidence="6">DUF803-domain-containing protein</fullName>
    </submittedName>
</protein>
<dbReference type="InterPro" id="IPR008521">
    <property type="entry name" value="Mg_trans_NIPA"/>
</dbReference>
<keyword evidence="3 5" id="KW-1133">Transmembrane helix</keyword>
<keyword evidence="7" id="KW-1185">Reference proteome</keyword>
<evidence type="ECO:0000256" key="5">
    <source>
        <dbReference type="SAM" id="Phobius"/>
    </source>
</evidence>
<dbReference type="PANTHER" id="PTHR12570:SF65">
    <property type="entry name" value="MAGNESIUM TRANSPORTER NIPA9-RELATED"/>
    <property type="match status" value="1"/>
</dbReference>
<dbReference type="InterPro" id="IPR037185">
    <property type="entry name" value="EmrE-like"/>
</dbReference>
<feature type="non-terminal residue" evidence="6">
    <location>
        <position position="1"/>
    </location>
</feature>
<sequence>KQKLWWLAQFLMIFGEGGNFLAYGFAPASLIAPLGTVSLISNAIIAPFLLGEVFRIRDAIGILLSILGAVIVVAVNGNSESDEIPPEEFFNLFLKTKVLIYVIVCGILVFILNKLSKKWGHKIIFIDLGIVGIFGSFTVLSTKGVSVQLSQLGWKFINYPSNFILIIVLVLTGMVQIKFLNQSLHHFTSTQVVPTQFVSFTLNVIIGSGIVYDDFAKFTVWQTTIFSFGCFLTFLGVYLISSLRPSETLPQSPSSSSYISQVETNTFPNSSSSSIIINISNIGQGIQQTPISSYSLNETSNLQTFQSHNSPGSKSHLFYSQASSPNNIKFTNDYRSSKKYNFNNYGSTP</sequence>
<dbReference type="EMBL" id="KQ964912">
    <property type="protein sequence ID" value="KXN65320.1"/>
    <property type="molecule type" value="Genomic_DNA"/>
</dbReference>
<evidence type="ECO:0000256" key="4">
    <source>
        <dbReference type="ARBA" id="ARBA00023136"/>
    </source>
</evidence>